<dbReference type="EMBL" id="MU863672">
    <property type="protein sequence ID" value="KAK4097590.1"/>
    <property type="molecule type" value="Genomic_DNA"/>
</dbReference>
<name>A0AAN6PTC2_9PEZI</name>
<dbReference type="SUPFAM" id="SSF56784">
    <property type="entry name" value="HAD-like"/>
    <property type="match status" value="1"/>
</dbReference>
<dbReference type="InterPro" id="IPR036412">
    <property type="entry name" value="HAD-like_sf"/>
</dbReference>
<evidence type="ECO:0000313" key="1">
    <source>
        <dbReference type="EMBL" id="KAK4097590.1"/>
    </source>
</evidence>
<reference evidence="1" key="1">
    <citation type="journal article" date="2023" name="Mol. Phylogenet. Evol.">
        <title>Genome-scale phylogeny and comparative genomics of the fungal order Sordariales.</title>
        <authorList>
            <person name="Hensen N."/>
            <person name="Bonometti L."/>
            <person name="Westerberg I."/>
            <person name="Brannstrom I.O."/>
            <person name="Guillou S."/>
            <person name="Cros-Aarteil S."/>
            <person name="Calhoun S."/>
            <person name="Haridas S."/>
            <person name="Kuo A."/>
            <person name="Mondo S."/>
            <person name="Pangilinan J."/>
            <person name="Riley R."/>
            <person name="LaButti K."/>
            <person name="Andreopoulos B."/>
            <person name="Lipzen A."/>
            <person name="Chen C."/>
            <person name="Yan M."/>
            <person name="Daum C."/>
            <person name="Ng V."/>
            <person name="Clum A."/>
            <person name="Steindorff A."/>
            <person name="Ohm R.A."/>
            <person name="Martin F."/>
            <person name="Silar P."/>
            <person name="Natvig D.O."/>
            <person name="Lalanne C."/>
            <person name="Gautier V."/>
            <person name="Ament-Velasquez S.L."/>
            <person name="Kruys A."/>
            <person name="Hutchinson M.I."/>
            <person name="Powell A.J."/>
            <person name="Barry K."/>
            <person name="Miller A.N."/>
            <person name="Grigoriev I.V."/>
            <person name="Debuchy R."/>
            <person name="Gladieux P."/>
            <person name="Hiltunen Thoren M."/>
            <person name="Johannesson H."/>
        </authorList>
    </citation>
    <scope>NUCLEOTIDE SEQUENCE</scope>
    <source>
        <strain evidence="1">CBS 757.83</strain>
    </source>
</reference>
<accession>A0AAN6PTC2</accession>
<evidence type="ECO:0008006" key="3">
    <source>
        <dbReference type="Google" id="ProtNLM"/>
    </source>
</evidence>
<dbReference type="InterPro" id="IPR044924">
    <property type="entry name" value="HAD-SF_hydro_IA_REG-2-like_cap"/>
</dbReference>
<dbReference type="Gene3D" id="3.40.50.1000">
    <property type="entry name" value="HAD superfamily/HAD-like"/>
    <property type="match status" value="1"/>
</dbReference>
<dbReference type="Proteomes" id="UP001305647">
    <property type="component" value="Unassembled WGS sequence"/>
</dbReference>
<sequence>MGRRNLLLCFDAFGTLFVPKRPIAEQYATVARQSGLDGLITEQVQASFKTAFSGASRAHPNYGRANNMGAEQWWTNVIHNTFQPLVGPSQVLPKDLAPRLLHRFSSSEGYTLLPGVGSLLRSLKQQQHHQQQQHGFFDRVAVGIITNSDDRVPSILSSLGLRVSPLRFGCHSPLPGPGPGPGISQPEQLFDIDLHCMSYDVGHAKPDRQIFDAAESLANQLLLAGQGQDMGDQGRAGAVDKETMRTTAPWLKIHVGDEYGKDILGARAAGWSAVLIGTSQDVPRGQGGIPSLDDMELGKTSLEEVFPEDGAPSTIRSESTQRLLDWLVKQ</sequence>
<dbReference type="PANTHER" id="PTHR46191">
    <property type="match status" value="1"/>
</dbReference>
<dbReference type="InterPro" id="IPR051828">
    <property type="entry name" value="HAD-like_hydrolase_domain"/>
</dbReference>
<keyword evidence="2" id="KW-1185">Reference proteome</keyword>
<dbReference type="Gene3D" id="1.10.150.720">
    <property type="entry name" value="Haloacid dehalogenase-like hydrolase"/>
    <property type="match status" value="1"/>
</dbReference>
<gene>
    <name evidence="1" type="ORF">N658DRAFT_456718</name>
</gene>
<reference evidence="1" key="2">
    <citation type="submission" date="2023-05" db="EMBL/GenBank/DDBJ databases">
        <authorList>
            <consortium name="Lawrence Berkeley National Laboratory"/>
            <person name="Steindorff A."/>
            <person name="Hensen N."/>
            <person name="Bonometti L."/>
            <person name="Westerberg I."/>
            <person name="Brannstrom I.O."/>
            <person name="Guillou S."/>
            <person name="Cros-Aarteil S."/>
            <person name="Calhoun S."/>
            <person name="Haridas S."/>
            <person name="Kuo A."/>
            <person name="Mondo S."/>
            <person name="Pangilinan J."/>
            <person name="Riley R."/>
            <person name="Labutti K."/>
            <person name="Andreopoulos B."/>
            <person name="Lipzen A."/>
            <person name="Chen C."/>
            <person name="Yanf M."/>
            <person name="Daum C."/>
            <person name="Ng V."/>
            <person name="Clum A."/>
            <person name="Ohm R."/>
            <person name="Martin F."/>
            <person name="Silar P."/>
            <person name="Natvig D."/>
            <person name="Lalanne C."/>
            <person name="Gautier V."/>
            <person name="Ament-Velasquez S.L."/>
            <person name="Kruys A."/>
            <person name="Hutchinson M.I."/>
            <person name="Powell A.J."/>
            <person name="Barry K."/>
            <person name="Miller A.N."/>
            <person name="Grigoriev I.V."/>
            <person name="Debuchy R."/>
            <person name="Gladieux P."/>
            <person name="Thoren M.H."/>
            <person name="Johannesson H."/>
        </authorList>
    </citation>
    <scope>NUCLEOTIDE SEQUENCE</scope>
    <source>
        <strain evidence="1">CBS 757.83</strain>
    </source>
</reference>
<proteinExistence type="predicted"/>
<evidence type="ECO:0000313" key="2">
    <source>
        <dbReference type="Proteomes" id="UP001305647"/>
    </source>
</evidence>
<dbReference type="InterPro" id="IPR023214">
    <property type="entry name" value="HAD_sf"/>
</dbReference>
<dbReference type="AlphaFoldDB" id="A0AAN6PTC2"/>
<organism evidence="1 2">
    <name type="scientific">Parathielavia hyrcaniae</name>
    <dbReference type="NCBI Taxonomy" id="113614"/>
    <lineage>
        <taxon>Eukaryota</taxon>
        <taxon>Fungi</taxon>
        <taxon>Dikarya</taxon>
        <taxon>Ascomycota</taxon>
        <taxon>Pezizomycotina</taxon>
        <taxon>Sordariomycetes</taxon>
        <taxon>Sordariomycetidae</taxon>
        <taxon>Sordariales</taxon>
        <taxon>Chaetomiaceae</taxon>
        <taxon>Parathielavia</taxon>
    </lineage>
</organism>
<protein>
    <recommendedName>
        <fullName evidence="3">Haloacid dehalogenase</fullName>
    </recommendedName>
</protein>
<dbReference type="PANTHER" id="PTHR46191:SF2">
    <property type="entry name" value="HALOACID DEHALOGENASE-LIKE HYDROLASE DOMAIN-CONTAINING PROTEIN 3"/>
    <property type="match status" value="1"/>
</dbReference>
<feature type="non-terminal residue" evidence="1">
    <location>
        <position position="330"/>
    </location>
</feature>
<comment type="caution">
    <text evidence="1">The sequence shown here is derived from an EMBL/GenBank/DDBJ whole genome shotgun (WGS) entry which is preliminary data.</text>
</comment>
<dbReference type="GO" id="GO:0005634">
    <property type="term" value="C:nucleus"/>
    <property type="evidence" value="ECO:0007669"/>
    <property type="project" value="TreeGrafter"/>
</dbReference>